<feature type="transmembrane region" description="Helical" evidence="2">
    <location>
        <begin position="199"/>
        <end position="220"/>
    </location>
</feature>
<evidence type="ECO:0000256" key="3">
    <source>
        <dbReference type="SAM" id="SignalP"/>
    </source>
</evidence>
<feature type="signal peptide" evidence="3">
    <location>
        <begin position="1"/>
        <end position="20"/>
    </location>
</feature>
<dbReference type="EMBL" id="ML994722">
    <property type="protein sequence ID" value="KAF2175875.1"/>
    <property type="molecule type" value="Genomic_DNA"/>
</dbReference>
<keyword evidence="2" id="KW-0812">Transmembrane</keyword>
<evidence type="ECO:0000313" key="5">
    <source>
        <dbReference type="Proteomes" id="UP000800200"/>
    </source>
</evidence>
<dbReference type="AlphaFoldDB" id="A0A6A6D9T6"/>
<evidence type="ECO:0000256" key="2">
    <source>
        <dbReference type="SAM" id="Phobius"/>
    </source>
</evidence>
<keyword evidence="3" id="KW-0732">Signal</keyword>
<protein>
    <submittedName>
        <fullName evidence="4">Uncharacterized protein</fullName>
    </submittedName>
</protein>
<feature type="chain" id="PRO_5025377401" evidence="3">
    <location>
        <begin position="21"/>
        <end position="283"/>
    </location>
</feature>
<keyword evidence="5" id="KW-1185">Reference proteome</keyword>
<dbReference type="OrthoDB" id="5215637at2759"/>
<organism evidence="4 5">
    <name type="scientific">Zopfia rhizophila CBS 207.26</name>
    <dbReference type="NCBI Taxonomy" id="1314779"/>
    <lineage>
        <taxon>Eukaryota</taxon>
        <taxon>Fungi</taxon>
        <taxon>Dikarya</taxon>
        <taxon>Ascomycota</taxon>
        <taxon>Pezizomycotina</taxon>
        <taxon>Dothideomycetes</taxon>
        <taxon>Dothideomycetes incertae sedis</taxon>
        <taxon>Zopfiaceae</taxon>
        <taxon>Zopfia</taxon>
    </lineage>
</organism>
<reference evidence="4" key="1">
    <citation type="journal article" date="2020" name="Stud. Mycol.">
        <title>101 Dothideomycetes genomes: a test case for predicting lifestyles and emergence of pathogens.</title>
        <authorList>
            <person name="Haridas S."/>
            <person name="Albert R."/>
            <person name="Binder M."/>
            <person name="Bloem J."/>
            <person name="Labutti K."/>
            <person name="Salamov A."/>
            <person name="Andreopoulos B."/>
            <person name="Baker S."/>
            <person name="Barry K."/>
            <person name="Bills G."/>
            <person name="Bluhm B."/>
            <person name="Cannon C."/>
            <person name="Castanera R."/>
            <person name="Culley D."/>
            <person name="Daum C."/>
            <person name="Ezra D."/>
            <person name="Gonzalez J."/>
            <person name="Henrissat B."/>
            <person name="Kuo A."/>
            <person name="Liang C."/>
            <person name="Lipzen A."/>
            <person name="Lutzoni F."/>
            <person name="Magnuson J."/>
            <person name="Mondo S."/>
            <person name="Nolan M."/>
            <person name="Ohm R."/>
            <person name="Pangilinan J."/>
            <person name="Park H.-J."/>
            <person name="Ramirez L."/>
            <person name="Alfaro M."/>
            <person name="Sun H."/>
            <person name="Tritt A."/>
            <person name="Yoshinaga Y."/>
            <person name="Zwiers L.-H."/>
            <person name="Turgeon B."/>
            <person name="Goodwin S."/>
            <person name="Spatafora J."/>
            <person name="Crous P."/>
            <person name="Grigoriev I."/>
        </authorList>
    </citation>
    <scope>NUCLEOTIDE SEQUENCE</scope>
    <source>
        <strain evidence="4">CBS 207.26</strain>
    </source>
</reference>
<accession>A0A6A6D9T6</accession>
<feature type="region of interest" description="Disordered" evidence="1">
    <location>
        <begin position="174"/>
        <end position="194"/>
    </location>
</feature>
<keyword evidence="2" id="KW-0472">Membrane</keyword>
<evidence type="ECO:0000256" key="1">
    <source>
        <dbReference type="SAM" id="MobiDB-lite"/>
    </source>
</evidence>
<sequence>MLALPITLAALATLFSTGSATCYWPTGNETYSRDATEHMRCSNDTTSPLHTICCALNRTNLSGGDIKDGRTNDVCLPNGICQNKVLNHGTLQVSYWRETCTEQDWKKGLCLDVCSDDWTSGNGTTGAIMTPCDGTAGSLRWCCGVDTSCCKDDKKVKLIPFEFRGAIPNTAAASSAPWPIATSPSSQGDDDGLSTGAKAGIGVSAGIGGLALVGLGFMLARRTAGRNARQEQPKVEETETRGPTPPEKTVYRYELEPGTRAELPYSPHDPHLAAAKAESAELP</sequence>
<proteinExistence type="predicted"/>
<feature type="compositionally biased region" description="Basic and acidic residues" evidence="1">
    <location>
        <begin position="249"/>
        <end position="259"/>
    </location>
</feature>
<feature type="compositionally biased region" description="Basic and acidic residues" evidence="1">
    <location>
        <begin position="228"/>
        <end position="240"/>
    </location>
</feature>
<gene>
    <name evidence="4" type="ORF">K469DRAFT_609226</name>
</gene>
<feature type="region of interest" description="Disordered" evidence="1">
    <location>
        <begin position="224"/>
        <end position="283"/>
    </location>
</feature>
<evidence type="ECO:0000313" key="4">
    <source>
        <dbReference type="EMBL" id="KAF2175875.1"/>
    </source>
</evidence>
<name>A0A6A6D9T6_9PEZI</name>
<dbReference type="Proteomes" id="UP000800200">
    <property type="component" value="Unassembled WGS sequence"/>
</dbReference>
<keyword evidence="2" id="KW-1133">Transmembrane helix</keyword>